<dbReference type="InterPro" id="IPR000742">
    <property type="entry name" value="EGF"/>
</dbReference>
<feature type="domain" description="EGF-like" evidence="1">
    <location>
        <begin position="30"/>
        <end position="41"/>
    </location>
</feature>
<comment type="caution">
    <text evidence="2">The sequence shown here is derived from an EMBL/GenBank/DDBJ whole genome shotgun (WGS) entry which is preliminary data.</text>
</comment>
<dbReference type="CDD" id="cd00055">
    <property type="entry name" value="EGF_Lam"/>
    <property type="match status" value="1"/>
</dbReference>
<dbReference type="Gene3D" id="2.170.300.10">
    <property type="entry name" value="Tie2 ligand-binding domain superfamily"/>
    <property type="match status" value="2"/>
</dbReference>
<keyword evidence="3" id="KW-1185">Reference proteome</keyword>
<dbReference type="InterPro" id="IPR052108">
    <property type="entry name" value="MEGF/SIB"/>
</dbReference>
<dbReference type="PANTHER" id="PTHR24035:SF141">
    <property type="entry name" value="MULTIPLE EPIDERMAL GROWTH FACTOR-LIKE DOMAINS PROTEIN 6"/>
    <property type="match status" value="1"/>
</dbReference>
<feature type="non-terminal residue" evidence="2">
    <location>
        <position position="115"/>
    </location>
</feature>
<evidence type="ECO:0000259" key="1">
    <source>
        <dbReference type="PROSITE" id="PS00022"/>
    </source>
</evidence>
<proteinExistence type="predicted"/>
<dbReference type="SMART" id="SM00180">
    <property type="entry name" value="EGF_Lam"/>
    <property type="match status" value="1"/>
</dbReference>
<organism evidence="2 3">
    <name type="scientific">Pristionchus mayeri</name>
    <dbReference type="NCBI Taxonomy" id="1317129"/>
    <lineage>
        <taxon>Eukaryota</taxon>
        <taxon>Metazoa</taxon>
        <taxon>Ecdysozoa</taxon>
        <taxon>Nematoda</taxon>
        <taxon>Chromadorea</taxon>
        <taxon>Rhabditida</taxon>
        <taxon>Rhabditina</taxon>
        <taxon>Diplogasteromorpha</taxon>
        <taxon>Diplogasteroidea</taxon>
        <taxon>Neodiplogasteridae</taxon>
        <taxon>Pristionchus</taxon>
    </lineage>
</organism>
<dbReference type="EMBL" id="BTRK01000002">
    <property type="protein sequence ID" value="GMR39068.1"/>
    <property type="molecule type" value="Genomic_DNA"/>
</dbReference>
<dbReference type="PROSITE" id="PS00022">
    <property type="entry name" value="EGF_1"/>
    <property type="match status" value="1"/>
</dbReference>
<evidence type="ECO:0000313" key="2">
    <source>
        <dbReference type="EMBL" id="GMR39068.1"/>
    </source>
</evidence>
<dbReference type="SMART" id="SM00181">
    <property type="entry name" value="EGF"/>
    <property type="match status" value="2"/>
</dbReference>
<reference evidence="3" key="1">
    <citation type="submission" date="2022-10" db="EMBL/GenBank/DDBJ databases">
        <title>Genome assembly of Pristionchus species.</title>
        <authorList>
            <person name="Yoshida K."/>
            <person name="Sommer R.J."/>
        </authorList>
    </citation>
    <scope>NUCLEOTIDE SEQUENCE [LARGE SCALE GENOMIC DNA]</scope>
    <source>
        <strain evidence="3">RS5460</strain>
    </source>
</reference>
<name>A0AAN4ZDB0_9BILA</name>
<dbReference type="AlphaFoldDB" id="A0AAN4ZDB0"/>
<protein>
    <recommendedName>
        <fullName evidence="1">EGF-like domain-containing protein</fullName>
    </recommendedName>
</protein>
<dbReference type="Pfam" id="PF00053">
    <property type="entry name" value="EGF_laminin"/>
    <property type="match status" value="2"/>
</dbReference>
<dbReference type="PANTHER" id="PTHR24035">
    <property type="entry name" value="MULTIPLE EPIDERMAL GROWTH FACTOR-LIKE DOMAINS PROTEIN"/>
    <property type="match status" value="1"/>
</dbReference>
<gene>
    <name evidence="2" type="ORF">PMAYCL1PPCAC_09263</name>
</gene>
<sequence>ACDQGSFGAGCAGKCACSNGGRCDPVTGACSCAPGWRGKKCDRPCQDGHFGPNCALVCTCHSDFTNETFALTSTDFYSTRCYSVTLICSCPAGWAGPDCRTPCPPRQMGTGLREA</sequence>
<accession>A0AAN4ZDB0</accession>
<evidence type="ECO:0000313" key="3">
    <source>
        <dbReference type="Proteomes" id="UP001328107"/>
    </source>
</evidence>
<dbReference type="Proteomes" id="UP001328107">
    <property type="component" value="Unassembled WGS sequence"/>
</dbReference>
<dbReference type="InterPro" id="IPR002049">
    <property type="entry name" value="LE_dom"/>
</dbReference>
<feature type="non-terminal residue" evidence="2">
    <location>
        <position position="1"/>
    </location>
</feature>